<comment type="caution">
    <text evidence="1">The sequence shown here is derived from an EMBL/GenBank/DDBJ whole genome shotgun (WGS) entry which is preliminary data.</text>
</comment>
<evidence type="ECO:0000313" key="2">
    <source>
        <dbReference type="Proteomes" id="UP000192320"/>
    </source>
</evidence>
<gene>
    <name evidence="1" type="ORF">BST33_14700</name>
</gene>
<evidence type="ECO:0000313" key="1">
    <source>
        <dbReference type="EMBL" id="ORA99195.1"/>
    </source>
</evidence>
<dbReference type="OrthoDB" id="4763951at2"/>
<dbReference type="EMBL" id="MVHZ01000017">
    <property type="protein sequence ID" value="ORA99195.1"/>
    <property type="molecule type" value="Genomic_DNA"/>
</dbReference>
<protein>
    <submittedName>
        <fullName evidence="1">Uncharacterized protein</fullName>
    </submittedName>
</protein>
<name>A0A7I7R7Q3_9MYCO</name>
<dbReference type="RefSeq" id="WP_083027016.1">
    <property type="nucleotide sequence ID" value="NZ_AP022589.1"/>
</dbReference>
<reference evidence="1 2" key="1">
    <citation type="submission" date="2017-02" db="EMBL/GenBank/DDBJ databases">
        <title>The new phylogeny of genus Mycobacterium.</title>
        <authorList>
            <person name="Tortoli E."/>
            <person name="Trovato A."/>
            <person name="Cirillo D.M."/>
        </authorList>
    </citation>
    <scope>NUCLEOTIDE SEQUENCE [LARGE SCALE GENOMIC DNA]</scope>
    <source>
        <strain evidence="1 2">DSM 45633</strain>
    </source>
</reference>
<dbReference type="Proteomes" id="UP000192320">
    <property type="component" value="Unassembled WGS sequence"/>
</dbReference>
<accession>A0A7I7R7Q3</accession>
<dbReference type="AlphaFoldDB" id="A0A7I7R7Q3"/>
<proteinExistence type="predicted"/>
<sequence length="63" mass="7090">MATMSAAHAHPLLVPNLKHVELVVVGAVRAMFRRGRRTERAHYVPPLNVLLEDAAMARELRHL</sequence>
<keyword evidence="2" id="KW-1185">Reference proteome</keyword>
<organism evidence="1 2">
    <name type="scientific">Mycolicibacter minnesotensis</name>
    <dbReference type="NCBI Taxonomy" id="1118379"/>
    <lineage>
        <taxon>Bacteria</taxon>
        <taxon>Bacillati</taxon>
        <taxon>Actinomycetota</taxon>
        <taxon>Actinomycetes</taxon>
        <taxon>Mycobacteriales</taxon>
        <taxon>Mycobacteriaceae</taxon>
        <taxon>Mycolicibacter</taxon>
    </lineage>
</organism>